<dbReference type="EMBL" id="AP025292">
    <property type="protein sequence ID" value="BDC98741.1"/>
    <property type="molecule type" value="Genomic_DNA"/>
</dbReference>
<dbReference type="Proteomes" id="UP001354989">
    <property type="component" value="Chromosome"/>
</dbReference>
<sequence>MEKVNRFKPPSLPPIHLDGIDIKLFYISQIGYRPLLIQNLFLFFQEKEASKKGMAIYRLRNDTLHHFFKSSIFVINFQASNLL</sequence>
<accession>A0ABN6LBF5</accession>
<protein>
    <submittedName>
        <fullName evidence="1">Uncharacterized protein</fullName>
    </submittedName>
</protein>
<evidence type="ECO:0000313" key="2">
    <source>
        <dbReference type="Proteomes" id="UP001354989"/>
    </source>
</evidence>
<name>A0ABN6LBF5_9BACT</name>
<evidence type="ECO:0000313" key="1">
    <source>
        <dbReference type="EMBL" id="BDC98741.1"/>
    </source>
</evidence>
<organism evidence="1 2">
    <name type="scientific">Persicobacter psychrovividus</name>
    <dbReference type="NCBI Taxonomy" id="387638"/>
    <lineage>
        <taxon>Bacteria</taxon>
        <taxon>Pseudomonadati</taxon>
        <taxon>Bacteroidota</taxon>
        <taxon>Cytophagia</taxon>
        <taxon>Cytophagales</taxon>
        <taxon>Persicobacteraceae</taxon>
        <taxon>Persicobacter</taxon>
    </lineage>
</organism>
<keyword evidence="2" id="KW-1185">Reference proteome</keyword>
<reference evidence="1 2" key="1">
    <citation type="submission" date="2021-12" db="EMBL/GenBank/DDBJ databases">
        <title>Genome sequencing of bacteria with rrn-lacking chromosome and rrn-plasmid.</title>
        <authorList>
            <person name="Anda M."/>
            <person name="Iwasaki W."/>
        </authorList>
    </citation>
    <scope>NUCLEOTIDE SEQUENCE [LARGE SCALE GENOMIC DNA]</scope>
    <source>
        <strain evidence="1 2">NBRC 101262</strain>
    </source>
</reference>
<proteinExistence type="predicted"/>
<gene>
    <name evidence="1" type="ORF">PEPS_10220</name>
</gene>